<evidence type="ECO:0000313" key="5">
    <source>
        <dbReference type="EMBL" id="CAJ0584309.1"/>
    </source>
</evidence>
<evidence type="ECO:0000256" key="2">
    <source>
        <dbReference type="ARBA" id="ARBA00022737"/>
    </source>
</evidence>
<protein>
    <recommendedName>
        <fullName evidence="4">Kelch domain-containing protein 10</fullName>
    </recommendedName>
</protein>
<dbReference type="SUPFAM" id="SSF117281">
    <property type="entry name" value="Kelch motif"/>
    <property type="match status" value="1"/>
</dbReference>
<dbReference type="Proteomes" id="UP001177023">
    <property type="component" value="Unassembled WGS sequence"/>
</dbReference>
<dbReference type="Pfam" id="PF01344">
    <property type="entry name" value="Kelch_1"/>
    <property type="match status" value="1"/>
</dbReference>
<comment type="caution">
    <text evidence="5">The sequence shown here is derived from an EMBL/GenBank/DDBJ whole genome shotgun (WGS) entry which is preliminary data.</text>
</comment>
<dbReference type="AlphaFoldDB" id="A0AA36DAU0"/>
<dbReference type="GO" id="GO:0032874">
    <property type="term" value="P:positive regulation of stress-activated MAPK cascade"/>
    <property type="evidence" value="ECO:0007669"/>
    <property type="project" value="TreeGrafter"/>
</dbReference>
<gene>
    <name evidence="5" type="ORF">MSPICULIGERA_LOCUS22368</name>
</gene>
<sequence>MEVFQNLFRQLGGSGDAQVEKKSSLTACRRLPFKGNPEYCPLARSGHRMFCDGNFMYIIGGYDKGTGDGGFIFKEVWSYSLFTKRWKRLPWPENGPGNLASHAVAQMSDWGNEVVLYGGSALPFGDTNSNEVSLVTAASQTNCLRFDKITTPSSAPALYGHAMCRSQTERDVFYVVGGTTGRAYFMNVWMVRIVDGKGEWEMISPGDYQHEGLYRLEITHDEVSDRIFMLGGGNTQWVDTFDELNAFNLKTRQFEVVTTKTDQRTRRYPKERRAHSLVRYDRKLFMAGGLTHEEVNEGDVIPDGTVLGDIWAFDLDTLTWTELGHLIIPVYFHDAAVTKDGRMIIWGGVTRAFTDERTNQGQYLYVTPPSLRSLATTAVLEQAPEKEDYCWDDTHSLLSQCALEAEE</sequence>
<comment type="similarity">
    <text evidence="3">Belongs to the KLHDC10 family.</text>
</comment>
<dbReference type="EMBL" id="CATQJA010002691">
    <property type="protein sequence ID" value="CAJ0584309.1"/>
    <property type="molecule type" value="Genomic_DNA"/>
</dbReference>
<evidence type="ECO:0000256" key="3">
    <source>
        <dbReference type="ARBA" id="ARBA00038487"/>
    </source>
</evidence>
<dbReference type="Pfam" id="PF24681">
    <property type="entry name" value="Kelch_KLHDC2_KLHL20_DRC7"/>
    <property type="match status" value="1"/>
</dbReference>
<organism evidence="5 6">
    <name type="scientific">Mesorhabditis spiculigera</name>
    <dbReference type="NCBI Taxonomy" id="96644"/>
    <lineage>
        <taxon>Eukaryota</taxon>
        <taxon>Metazoa</taxon>
        <taxon>Ecdysozoa</taxon>
        <taxon>Nematoda</taxon>
        <taxon>Chromadorea</taxon>
        <taxon>Rhabditida</taxon>
        <taxon>Rhabditina</taxon>
        <taxon>Rhabditomorpha</taxon>
        <taxon>Rhabditoidea</taxon>
        <taxon>Rhabditidae</taxon>
        <taxon>Mesorhabditinae</taxon>
        <taxon>Mesorhabditis</taxon>
    </lineage>
</organism>
<feature type="non-terminal residue" evidence="5">
    <location>
        <position position="1"/>
    </location>
</feature>
<evidence type="ECO:0000256" key="1">
    <source>
        <dbReference type="ARBA" id="ARBA00022441"/>
    </source>
</evidence>
<dbReference type="InterPro" id="IPR006652">
    <property type="entry name" value="Kelch_1"/>
</dbReference>
<dbReference type="PANTHER" id="PTHR46428">
    <property type="entry name" value="KELCH DOMAIN-CONTAINING PROTEIN 10"/>
    <property type="match status" value="1"/>
</dbReference>
<name>A0AA36DAU0_9BILA</name>
<evidence type="ECO:0000256" key="4">
    <source>
        <dbReference type="ARBA" id="ARBA00041041"/>
    </source>
</evidence>
<evidence type="ECO:0000313" key="6">
    <source>
        <dbReference type="Proteomes" id="UP001177023"/>
    </source>
</evidence>
<dbReference type="Gene3D" id="2.120.10.80">
    <property type="entry name" value="Kelch-type beta propeller"/>
    <property type="match status" value="2"/>
</dbReference>
<dbReference type="InterPro" id="IPR015915">
    <property type="entry name" value="Kelch-typ_b-propeller"/>
</dbReference>
<dbReference type="PANTHER" id="PTHR46428:SF1">
    <property type="entry name" value="KELCH DOMAIN-CONTAINING PROTEIN 10"/>
    <property type="match status" value="1"/>
</dbReference>
<keyword evidence="6" id="KW-1185">Reference proteome</keyword>
<keyword evidence="1" id="KW-0880">Kelch repeat</keyword>
<keyword evidence="2" id="KW-0677">Repeat</keyword>
<reference evidence="5" key="1">
    <citation type="submission" date="2023-06" db="EMBL/GenBank/DDBJ databases">
        <authorList>
            <person name="Delattre M."/>
        </authorList>
    </citation>
    <scope>NUCLEOTIDE SEQUENCE</scope>
    <source>
        <strain evidence="5">AF72</strain>
    </source>
</reference>
<proteinExistence type="inferred from homology"/>
<accession>A0AA36DAU0</accession>
<dbReference type="InterPro" id="IPR052125">
    <property type="entry name" value="KLHDC10"/>
</dbReference>